<accession>A0AAE1V0Y4</accession>
<dbReference type="EMBL" id="JAVYJV010000018">
    <property type="protein sequence ID" value="KAK4346586.1"/>
    <property type="molecule type" value="Genomic_DNA"/>
</dbReference>
<dbReference type="AlphaFoldDB" id="A0AAE1V0Y4"/>
<evidence type="ECO:0000313" key="2">
    <source>
        <dbReference type="Proteomes" id="UP001291623"/>
    </source>
</evidence>
<organism evidence="1 2">
    <name type="scientific">Anisodus tanguticus</name>
    <dbReference type="NCBI Taxonomy" id="243964"/>
    <lineage>
        <taxon>Eukaryota</taxon>
        <taxon>Viridiplantae</taxon>
        <taxon>Streptophyta</taxon>
        <taxon>Embryophyta</taxon>
        <taxon>Tracheophyta</taxon>
        <taxon>Spermatophyta</taxon>
        <taxon>Magnoliopsida</taxon>
        <taxon>eudicotyledons</taxon>
        <taxon>Gunneridae</taxon>
        <taxon>Pentapetalae</taxon>
        <taxon>asterids</taxon>
        <taxon>lamiids</taxon>
        <taxon>Solanales</taxon>
        <taxon>Solanaceae</taxon>
        <taxon>Solanoideae</taxon>
        <taxon>Hyoscyameae</taxon>
        <taxon>Anisodus</taxon>
    </lineage>
</organism>
<dbReference type="Proteomes" id="UP001291623">
    <property type="component" value="Unassembled WGS sequence"/>
</dbReference>
<protein>
    <submittedName>
        <fullName evidence="1">Uncharacterized protein</fullName>
    </submittedName>
</protein>
<keyword evidence="2" id="KW-1185">Reference proteome</keyword>
<gene>
    <name evidence="1" type="ORF">RND71_032925</name>
</gene>
<evidence type="ECO:0000313" key="1">
    <source>
        <dbReference type="EMBL" id="KAK4346586.1"/>
    </source>
</evidence>
<comment type="caution">
    <text evidence="1">The sequence shown here is derived from an EMBL/GenBank/DDBJ whole genome shotgun (WGS) entry which is preliminary data.</text>
</comment>
<sequence>MTKWLAKEINQMVFLCGKKRLEEHSKMIKVGGVMELGRDSKIKQQNRGIKNGGKL</sequence>
<reference evidence="1" key="1">
    <citation type="submission" date="2023-12" db="EMBL/GenBank/DDBJ databases">
        <title>Genome assembly of Anisodus tanguticus.</title>
        <authorList>
            <person name="Wang Y.-J."/>
        </authorList>
    </citation>
    <scope>NUCLEOTIDE SEQUENCE</scope>
    <source>
        <strain evidence="1">KB-2021</strain>
        <tissue evidence="1">Leaf</tissue>
    </source>
</reference>
<proteinExistence type="predicted"/>
<name>A0AAE1V0Y4_9SOLA</name>